<accession>A0ABY5SBJ3</accession>
<proteinExistence type="predicted"/>
<dbReference type="InterPro" id="IPR045527">
    <property type="entry name" value="DUF6470"/>
</dbReference>
<dbReference type="Proteomes" id="UP001057877">
    <property type="component" value="Chromosome"/>
</dbReference>
<evidence type="ECO:0000313" key="1">
    <source>
        <dbReference type="EMBL" id="UVI29895.1"/>
    </source>
</evidence>
<dbReference type="RefSeq" id="WP_258385966.1">
    <property type="nucleotide sequence ID" value="NZ_CP091430.1"/>
</dbReference>
<sequence length="189" mass="21394">MLLPIIQAESIKGRIGIESQPGQYDIKTRRPELQIESTPAQISAPMPVVQLNIDQSRMWEAFHGGKPTVFWNRIYSQMPDIALQGIAKTVEKGNRMGDLRIRVNPIPDLALEQLMEKGPALSVFGPATPDNVDIHFTIPPLDVQVTPGHVEINAQVYRPEIEYRRSSVRVSMEQYPNVQFRVTNLDLRI</sequence>
<dbReference type="Pfam" id="PF20074">
    <property type="entry name" value="DUF6470"/>
    <property type="match status" value="1"/>
</dbReference>
<name>A0ABY5SBJ3_9BACL</name>
<keyword evidence="2" id="KW-1185">Reference proteome</keyword>
<dbReference type="EMBL" id="CP091430">
    <property type="protein sequence ID" value="UVI29895.1"/>
    <property type="molecule type" value="Genomic_DNA"/>
</dbReference>
<protein>
    <submittedName>
        <fullName evidence="1">DUF6470 family protein</fullName>
    </submittedName>
</protein>
<evidence type="ECO:0000313" key="2">
    <source>
        <dbReference type="Proteomes" id="UP001057877"/>
    </source>
</evidence>
<gene>
    <name evidence="1" type="ORF">L1F29_31685</name>
</gene>
<organism evidence="1 2">
    <name type="scientific">Paenibacillus spongiae</name>
    <dbReference type="NCBI Taxonomy" id="2909671"/>
    <lineage>
        <taxon>Bacteria</taxon>
        <taxon>Bacillati</taxon>
        <taxon>Bacillota</taxon>
        <taxon>Bacilli</taxon>
        <taxon>Bacillales</taxon>
        <taxon>Paenibacillaceae</taxon>
        <taxon>Paenibacillus</taxon>
    </lineage>
</organism>
<reference evidence="1" key="1">
    <citation type="submission" date="2022-01" db="EMBL/GenBank/DDBJ databases">
        <title>Paenibacillus spongiae sp. nov., isolated from marine sponge.</title>
        <authorList>
            <person name="Li Z."/>
            <person name="Zhang M."/>
        </authorList>
    </citation>
    <scope>NUCLEOTIDE SEQUENCE</scope>
    <source>
        <strain evidence="1">PHS-Z3</strain>
    </source>
</reference>